<evidence type="ECO:0000256" key="1">
    <source>
        <dbReference type="ARBA" id="ARBA00004123"/>
    </source>
</evidence>
<feature type="region of interest" description="Disordered" evidence="13">
    <location>
        <begin position="129"/>
        <end position="151"/>
    </location>
</feature>
<protein>
    <recommendedName>
        <fullName evidence="11">Structural maintenance of chromosomes protein</fullName>
    </recommendedName>
</protein>
<keyword evidence="10" id="KW-0131">Cell cycle</keyword>
<evidence type="ECO:0000256" key="13">
    <source>
        <dbReference type="SAM" id="MobiDB-lite"/>
    </source>
</evidence>
<evidence type="ECO:0000259" key="14">
    <source>
        <dbReference type="SMART" id="SM00968"/>
    </source>
</evidence>
<dbReference type="FunFam" id="3.40.50.300:FF:000481">
    <property type="entry name" value="Structural maintenance of chromosomes 4"/>
    <property type="match status" value="1"/>
</dbReference>
<comment type="similarity">
    <text evidence="2">Belongs to the SMC family. SMC4 subfamily.</text>
</comment>
<dbReference type="Gene3D" id="3.30.70.1620">
    <property type="match status" value="1"/>
</dbReference>
<dbReference type="EMBL" id="CCBN010000006">
    <property type="protein sequence ID" value="CDO53867.1"/>
    <property type="molecule type" value="Genomic_DNA"/>
</dbReference>
<keyword evidence="7 12" id="KW-0175">Coiled coil</keyword>
<dbReference type="GO" id="GO:0005524">
    <property type="term" value="F:ATP binding"/>
    <property type="evidence" value="ECO:0007669"/>
    <property type="project" value="UniProtKB-KW"/>
</dbReference>
<dbReference type="InterPro" id="IPR027417">
    <property type="entry name" value="P-loop_NTPase"/>
</dbReference>
<keyword evidence="5" id="KW-0498">Mitosis</keyword>
<feature type="region of interest" description="Disordered" evidence="13">
    <location>
        <begin position="1"/>
        <end position="34"/>
    </location>
</feature>
<dbReference type="FunFam" id="3.40.50.300:FF:000585">
    <property type="entry name" value="Structural maintenance of chromosomes 4"/>
    <property type="match status" value="1"/>
</dbReference>
<keyword evidence="4" id="KW-0547">Nucleotide-binding</keyword>
<gene>
    <name evidence="15" type="ORF">BN980_GECA06s00857g</name>
</gene>
<dbReference type="Gene3D" id="1.10.287.1490">
    <property type="match status" value="2"/>
</dbReference>
<organism evidence="15 16">
    <name type="scientific">Geotrichum candidum</name>
    <name type="common">Oospora lactis</name>
    <name type="synonym">Dipodascus geotrichum</name>
    <dbReference type="NCBI Taxonomy" id="1173061"/>
    <lineage>
        <taxon>Eukaryota</taxon>
        <taxon>Fungi</taxon>
        <taxon>Dikarya</taxon>
        <taxon>Ascomycota</taxon>
        <taxon>Saccharomycotina</taxon>
        <taxon>Dipodascomycetes</taxon>
        <taxon>Dipodascales</taxon>
        <taxon>Dipodascaceae</taxon>
        <taxon>Geotrichum</taxon>
    </lineage>
</organism>
<keyword evidence="3" id="KW-0132">Cell division</keyword>
<dbReference type="GO" id="GO:0051301">
    <property type="term" value="P:cell division"/>
    <property type="evidence" value="ECO:0007669"/>
    <property type="project" value="UniProtKB-KW"/>
</dbReference>
<dbReference type="PIRSF" id="PIRSF005719">
    <property type="entry name" value="SMC"/>
    <property type="match status" value="1"/>
</dbReference>
<evidence type="ECO:0000256" key="7">
    <source>
        <dbReference type="ARBA" id="ARBA00023054"/>
    </source>
</evidence>
<keyword evidence="16" id="KW-1185">Reference proteome</keyword>
<dbReference type="SUPFAM" id="SSF57997">
    <property type="entry name" value="Tropomyosin"/>
    <property type="match status" value="1"/>
</dbReference>
<dbReference type="PANTHER" id="PTHR18937:SF172">
    <property type="entry name" value="STRUCTURAL MAINTENANCE OF CHROMOSOMES PROTEIN"/>
    <property type="match status" value="1"/>
</dbReference>
<name>A0A0J9X9E0_GEOCN</name>
<comment type="subcellular location">
    <subcellularLocation>
        <location evidence="1 11">Nucleus</location>
    </subcellularLocation>
</comment>
<evidence type="ECO:0000256" key="3">
    <source>
        <dbReference type="ARBA" id="ARBA00022618"/>
    </source>
</evidence>
<dbReference type="Proteomes" id="UP000242525">
    <property type="component" value="Unassembled WGS sequence"/>
</dbReference>
<dbReference type="Pfam" id="PF06470">
    <property type="entry name" value="SMC_hinge"/>
    <property type="match status" value="1"/>
</dbReference>
<feature type="coiled-coil region" evidence="12">
    <location>
        <begin position="362"/>
        <end position="406"/>
    </location>
</feature>
<dbReference type="PANTHER" id="PTHR18937">
    <property type="entry name" value="STRUCTURAL MAINTENANCE OF CHROMOSOMES SMC FAMILY MEMBER"/>
    <property type="match status" value="1"/>
</dbReference>
<dbReference type="InterPro" id="IPR036277">
    <property type="entry name" value="SMC_hinge_sf"/>
</dbReference>
<sequence length="1423" mass="159897">MATTRKRKALEDHAVSTPKRGSISGDEDDANGGSIGVVASAERAASGPQRLVLESISELEYSNVSEILNSSAAAVPPMTPRKNILDPNRFFTPQQSRHQQLELGKENINSVNLNKSILKTPLKWMPPPVSQSATMPNTEYPVSPSKDDGLVTVSPSKTRLRREAAEAAARLSMVEPEPRLVISKLVLENFKSYAGTQTIGPFNSSFSAVVGPNGSGKSNVIDSLLFVFGFRASKLRQSKVASLIHTSDAHPNLTYCSVQVHFQAVVDYPTRESEVVPQSELVVSRKAFRNNSSKYYINGVESGYKEITTLLRAKGIDVDHKRFLILQGEVESIAQMKPKAEMDGDDGLLEYLEDIIGTSGYKAALNESVSKLEELNEECASKSSRVDLVKNEINKLESKKNETLRVLRAENRLASKKFVYYQLKIGNLEDIIETNSSALKEQQEKLKSQQASTVGYQEEMTNLEESLKSTTAELANLKKQLSSRTKVLAKSEIAKVQAEEKSKHGSTKRKKLEKTISTTTHQINESKSWISNYTDETNELNAKISNLEVKLTEKTKELTEVQNSLKGKTEGITNQIQAAEVKLEPWRQKIQQKESEIAVVQSQIDLIVEKQIASKDALKGEKARIEEIVAAGQTKEKAVEKLQAELKYVSEQIELGHSDCEHASVSLSEMKDNLNSIRQKVSTARDQFRATKSQGAVLTSLMDLSAAGKLDGDFYGRLGSLGSIDPMYDVAISTACPNLDNLVVQTVETGQQCVQYLRKNNLGWAKFILLDKLRDYEEAMHSPRDHPPEGVPRLFDLIKVKDQRLLPAFYSVLGDTVVAENADQARRIAYSNRRWRVVTLQGMLIDKSGTMSGGGRVLRGKMASEITGSVSSTELDTLEQELRDAESKYSLAESTFYKMQRQLTELVDRKPRIELDLSKLSMEIDAMSGQLDDAQKQYKEHSHEVKATAVVREQELKQVIEQQDQLKAQLQELQGHTTDLEAEIQKLQNQIMDIGGVQLRFIKSEVDSINSQREILNSRLQQGIMDNLKHEAAVKKHERVLHSAEEELKAIEEMSENSKQELRERILVIDALQKEIDGLTTAVEETDEALDGLKTQQAEKRGSMNKLMSSEIEINNLIEQFQSLLSESTHKLKSYLAKKQELRLNNIEQMAAELRLEEKACSNTNDEEEEELDTLEDDTQYIQLVDYSKDELKDFNEQSLKQEMARLSDFLNTHADADTQVIEDYKRRLTEHHTRYSELTVSISARDKMRDFYETIRRKRLDEFMAGFNRISMTLKDMYQMLTMGGNAELELVDSLDPFSEGILFSVMPPKKSWKAITNLSGGEKTLSSLALVFALHDFKPTPLYVMDEIDAALDFRNVSIIANYIRERTRNGQFIVISLRNDMFELANQLVGIYKVNNGTRSIALQNRDYLNAARPSSPVGL</sequence>
<dbReference type="Pfam" id="PF02463">
    <property type="entry name" value="SMC_N"/>
    <property type="match status" value="1"/>
</dbReference>
<reference evidence="15" key="1">
    <citation type="submission" date="2014-03" db="EMBL/GenBank/DDBJ databases">
        <authorList>
            <person name="Casaregola S."/>
        </authorList>
    </citation>
    <scope>NUCLEOTIDE SEQUENCE [LARGE SCALE GENOMIC DNA]</scope>
    <source>
        <strain evidence="15">CLIB 918</strain>
    </source>
</reference>
<dbReference type="OrthoDB" id="5575062at2759"/>
<dbReference type="Gene3D" id="3.40.50.300">
    <property type="entry name" value="P-loop containing nucleotide triphosphate hydrolases"/>
    <property type="match status" value="2"/>
</dbReference>
<evidence type="ECO:0000256" key="4">
    <source>
        <dbReference type="ARBA" id="ARBA00022741"/>
    </source>
</evidence>
<dbReference type="Gene3D" id="1.20.1060.20">
    <property type="match status" value="1"/>
</dbReference>
<feature type="coiled-coil region" evidence="12">
    <location>
        <begin position="1027"/>
        <end position="1178"/>
    </location>
</feature>
<feature type="coiled-coil region" evidence="12">
    <location>
        <begin position="530"/>
        <end position="596"/>
    </location>
</feature>
<accession>A0A0J9X9E0</accession>
<dbReference type="GO" id="GO:0005634">
    <property type="term" value="C:nucleus"/>
    <property type="evidence" value="ECO:0007669"/>
    <property type="project" value="UniProtKB-SubCell"/>
</dbReference>
<dbReference type="GO" id="GO:0016887">
    <property type="term" value="F:ATP hydrolysis activity"/>
    <property type="evidence" value="ECO:0007669"/>
    <property type="project" value="InterPro"/>
</dbReference>
<dbReference type="GO" id="GO:0007076">
    <property type="term" value="P:mitotic chromosome condensation"/>
    <property type="evidence" value="ECO:0007669"/>
    <property type="project" value="TreeGrafter"/>
</dbReference>
<dbReference type="GO" id="GO:0000796">
    <property type="term" value="C:condensin complex"/>
    <property type="evidence" value="ECO:0007669"/>
    <property type="project" value="TreeGrafter"/>
</dbReference>
<evidence type="ECO:0000256" key="2">
    <source>
        <dbReference type="ARBA" id="ARBA00006005"/>
    </source>
</evidence>
<dbReference type="InterPro" id="IPR010935">
    <property type="entry name" value="SMC_hinge"/>
</dbReference>
<keyword evidence="8" id="KW-0226">DNA condensation</keyword>
<evidence type="ECO:0000256" key="9">
    <source>
        <dbReference type="ARBA" id="ARBA00023242"/>
    </source>
</evidence>
<keyword evidence="9 11" id="KW-0539">Nucleus</keyword>
<feature type="coiled-coil region" evidence="12">
    <location>
        <begin position="875"/>
        <end position="990"/>
    </location>
</feature>
<evidence type="ECO:0000256" key="6">
    <source>
        <dbReference type="ARBA" id="ARBA00022840"/>
    </source>
</evidence>
<keyword evidence="6" id="KW-0067">ATP-binding</keyword>
<evidence type="ECO:0000256" key="10">
    <source>
        <dbReference type="ARBA" id="ARBA00023306"/>
    </source>
</evidence>
<evidence type="ECO:0000256" key="8">
    <source>
        <dbReference type="ARBA" id="ARBA00023067"/>
    </source>
</evidence>
<dbReference type="SMART" id="SM00968">
    <property type="entry name" value="SMC_hinge"/>
    <property type="match status" value="1"/>
</dbReference>
<dbReference type="STRING" id="1173061.A0A0J9X9E0"/>
<dbReference type="SUPFAM" id="SSF75553">
    <property type="entry name" value="Smc hinge domain"/>
    <property type="match status" value="1"/>
</dbReference>
<evidence type="ECO:0000256" key="5">
    <source>
        <dbReference type="ARBA" id="ARBA00022776"/>
    </source>
</evidence>
<dbReference type="InterPro" id="IPR024704">
    <property type="entry name" value="SMC"/>
</dbReference>
<feature type="domain" description="SMC hinge" evidence="14">
    <location>
        <begin position="712"/>
        <end position="829"/>
    </location>
</feature>
<feature type="coiled-coil region" evidence="12">
    <location>
        <begin position="439"/>
        <end position="480"/>
    </location>
</feature>
<dbReference type="InterPro" id="IPR003395">
    <property type="entry name" value="RecF/RecN/SMC_N"/>
</dbReference>
<evidence type="ECO:0000313" key="15">
    <source>
        <dbReference type="EMBL" id="CDO53867.1"/>
    </source>
</evidence>
<dbReference type="SUPFAM" id="SSF52540">
    <property type="entry name" value="P-loop containing nucleoside triphosphate hydrolases"/>
    <property type="match status" value="1"/>
</dbReference>
<evidence type="ECO:0000313" key="16">
    <source>
        <dbReference type="Proteomes" id="UP000242525"/>
    </source>
</evidence>
<evidence type="ECO:0000256" key="12">
    <source>
        <dbReference type="SAM" id="Coils"/>
    </source>
</evidence>
<proteinExistence type="inferred from homology"/>
<evidence type="ECO:0000256" key="11">
    <source>
        <dbReference type="PIRNR" id="PIRNR005719"/>
    </source>
</evidence>
<comment type="caution">
    <text evidence="15">The sequence shown here is derived from an EMBL/GenBank/DDBJ whole genome shotgun (WGS) entry which is preliminary data.</text>
</comment>